<gene>
    <name evidence="2" type="ORF">MO867_17235</name>
</gene>
<evidence type="ECO:0008006" key="4">
    <source>
        <dbReference type="Google" id="ProtNLM"/>
    </source>
</evidence>
<sequence length="71" mass="7964">MTLHDAMREIPDKASYMTAVGAGTFAGWLADNWLGLVGVFIAALGLAVNWYYSHQRHKLMKEQHDDKAESQ</sequence>
<keyword evidence="1" id="KW-0472">Membrane</keyword>
<comment type="caution">
    <text evidence="2">The sequence shown here is derived from an EMBL/GenBank/DDBJ whole genome shotgun (WGS) entry which is preliminary data.</text>
</comment>
<dbReference type="Proteomes" id="UP001139028">
    <property type="component" value="Unassembled WGS sequence"/>
</dbReference>
<keyword evidence="1" id="KW-1133">Transmembrane helix</keyword>
<accession>A0A9X2EPM4</accession>
<dbReference type="RefSeq" id="WP_252471439.1">
    <property type="nucleotide sequence ID" value="NZ_JALBWM010000103.1"/>
</dbReference>
<name>A0A9X2EPM4_9GAMM</name>
<keyword evidence="1" id="KW-0812">Transmembrane</keyword>
<proteinExistence type="predicted"/>
<reference evidence="2" key="1">
    <citation type="journal article" date="2022" name="Arch. Microbiol.">
        <title>Microbulbifer okhotskensis sp. nov., isolated from a deep bottom sediment of the Okhotsk Sea.</title>
        <authorList>
            <person name="Romanenko L."/>
            <person name="Kurilenko V."/>
            <person name="Otstavnykh N."/>
            <person name="Velansky P."/>
            <person name="Isaeva M."/>
            <person name="Mikhailov V."/>
        </authorList>
    </citation>
    <scope>NUCLEOTIDE SEQUENCE</scope>
    <source>
        <strain evidence="2">OS29</strain>
    </source>
</reference>
<dbReference type="AlphaFoldDB" id="A0A9X2EPM4"/>
<protein>
    <recommendedName>
        <fullName evidence="4">Holin</fullName>
    </recommendedName>
</protein>
<evidence type="ECO:0000313" key="3">
    <source>
        <dbReference type="Proteomes" id="UP001139028"/>
    </source>
</evidence>
<feature type="transmembrane region" description="Helical" evidence="1">
    <location>
        <begin position="33"/>
        <end position="52"/>
    </location>
</feature>
<dbReference type="EMBL" id="JALBWM010000103">
    <property type="protein sequence ID" value="MCO1336077.1"/>
    <property type="molecule type" value="Genomic_DNA"/>
</dbReference>
<organism evidence="2 3">
    <name type="scientific">Microbulbifer okhotskensis</name>
    <dbReference type="NCBI Taxonomy" id="2926617"/>
    <lineage>
        <taxon>Bacteria</taxon>
        <taxon>Pseudomonadati</taxon>
        <taxon>Pseudomonadota</taxon>
        <taxon>Gammaproteobacteria</taxon>
        <taxon>Cellvibrionales</taxon>
        <taxon>Microbulbiferaceae</taxon>
        <taxon>Microbulbifer</taxon>
    </lineage>
</organism>
<evidence type="ECO:0000313" key="2">
    <source>
        <dbReference type="EMBL" id="MCO1336077.1"/>
    </source>
</evidence>
<evidence type="ECO:0000256" key="1">
    <source>
        <dbReference type="SAM" id="Phobius"/>
    </source>
</evidence>
<keyword evidence="3" id="KW-1185">Reference proteome</keyword>